<dbReference type="OrthoDB" id="9782022at2"/>
<evidence type="ECO:0000256" key="3">
    <source>
        <dbReference type="ARBA" id="ARBA00023315"/>
    </source>
</evidence>
<organism evidence="6 7">
    <name type="scientific">Abyssibacter profundi</name>
    <dbReference type="NCBI Taxonomy" id="2182787"/>
    <lineage>
        <taxon>Bacteria</taxon>
        <taxon>Pseudomonadati</taxon>
        <taxon>Pseudomonadota</taxon>
        <taxon>Gammaproteobacteria</taxon>
        <taxon>Chromatiales</taxon>
        <taxon>Oceanococcaceae</taxon>
        <taxon>Abyssibacter</taxon>
    </lineage>
</organism>
<dbReference type="SUPFAM" id="SSF55729">
    <property type="entry name" value="Acyl-CoA N-acyltransferases (Nat)"/>
    <property type="match status" value="1"/>
</dbReference>
<proteinExistence type="predicted"/>
<evidence type="ECO:0000259" key="4">
    <source>
        <dbReference type="Pfam" id="PF04376"/>
    </source>
</evidence>
<dbReference type="NCBIfam" id="NF002346">
    <property type="entry name" value="PRK01305.2-3"/>
    <property type="match status" value="1"/>
</dbReference>
<feature type="domain" description="N-end rule aminoacyl transferase C-terminal" evidence="5">
    <location>
        <begin position="101"/>
        <end position="217"/>
    </location>
</feature>
<dbReference type="InterPro" id="IPR030700">
    <property type="entry name" value="N-end_Aminoacyl_Trfase"/>
</dbReference>
<keyword evidence="7" id="KW-1185">Reference proteome</keyword>
<dbReference type="Pfam" id="PF04376">
    <property type="entry name" value="ATE_N"/>
    <property type="match status" value="1"/>
</dbReference>
<sequence length="238" mass="27288">MNLYPTAEHPCSYLPAQLAREAVIDPARALTPARYQELLALGFRRSGPYAYRTACRACQACIAVRIPLQHPLALRRRHRRVLRRNADCDVRMVAGRMQREHRLLYDRYLDGRHEHSGMRELTADDLLDPAGQLSCLCEIRCRGQLLGYTVVDCTPDAWSAVYTVFEPDEAARGLGNFAILQTHRLARAAGADFLYLGYWIDQAQQMSYKTDYRPLQAYVNDQWKPFADIKRFDDNAPP</sequence>
<dbReference type="AlphaFoldDB" id="A0A363UK67"/>
<dbReference type="EMBL" id="QEQK01000008">
    <property type="protein sequence ID" value="PWN55819.1"/>
    <property type="molecule type" value="Genomic_DNA"/>
</dbReference>
<name>A0A363UK67_9GAMM</name>
<dbReference type="NCBIfam" id="NF002342">
    <property type="entry name" value="PRK01305.1-3"/>
    <property type="match status" value="1"/>
</dbReference>
<protein>
    <submittedName>
        <fullName evidence="6">Arginyltransferase</fullName>
    </submittedName>
</protein>
<comment type="caution">
    <text evidence="6">The sequence shown here is derived from an EMBL/GenBank/DDBJ whole genome shotgun (WGS) entry which is preliminary data.</text>
</comment>
<dbReference type="InterPro" id="IPR017138">
    <property type="entry name" value="Asp_Glu_LeuTrfase"/>
</dbReference>
<dbReference type="PANTHER" id="PTHR21367:SF1">
    <property type="entry name" value="ARGINYL-TRNA--PROTEIN TRANSFERASE 1"/>
    <property type="match status" value="1"/>
</dbReference>
<feature type="domain" description="N-end aminoacyl transferase N-terminal" evidence="4">
    <location>
        <begin position="9"/>
        <end position="80"/>
    </location>
</feature>
<dbReference type="PIRSF" id="PIRSF037208">
    <property type="entry name" value="ATE_pro_prd"/>
    <property type="match status" value="1"/>
</dbReference>
<keyword evidence="2 6" id="KW-0808">Transferase</keyword>
<evidence type="ECO:0000259" key="5">
    <source>
        <dbReference type="Pfam" id="PF04377"/>
    </source>
</evidence>
<dbReference type="PANTHER" id="PTHR21367">
    <property type="entry name" value="ARGININE-TRNA-PROTEIN TRANSFERASE 1"/>
    <property type="match status" value="1"/>
</dbReference>
<evidence type="ECO:0000313" key="7">
    <source>
        <dbReference type="Proteomes" id="UP000251800"/>
    </source>
</evidence>
<evidence type="ECO:0000313" key="6">
    <source>
        <dbReference type="EMBL" id="PWN55819.1"/>
    </source>
</evidence>
<gene>
    <name evidence="6" type="ORF">DEH80_10385</name>
</gene>
<reference evidence="6 7" key="1">
    <citation type="submission" date="2018-05" db="EMBL/GenBank/DDBJ databases">
        <title>Abyssibacter profundi OUC007T gen. nov., sp. nov, a marine bacterium isolated from seawater of the Mariana Trench.</title>
        <authorList>
            <person name="Zhou S."/>
        </authorList>
    </citation>
    <scope>NUCLEOTIDE SEQUENCE [LARGE SCALE GENOMIC DNA]</scope>
    <source>
        <strain evidence="6 7">OUC007</strain>
    </source>
</reference>
<dbReference type="RefSeq" id="WP_109720430.1">
    <property type="nucleotide sequence ID" value="NZ_QEQK01000008.1"/>
</dbReference>
<dbReference type="Proteomes" id="UP000251800">
    <property type="component" value="Unassembled WGS sequence"/>
</dbReference>
<keyword evidence="1" id="KW-0963">Cytoplasm</keyword>
<keyword evidence="3" id="KW-0012">Acyltransferase</keyword>
<dbReference type="InterPro" id="IPR007472">
    <property type="entry name" value="N-end_Aminoacyl_Trfase_C"/>
</dbReference>
<dbReference type="InterPro" id="IPR016181">
    <property type="entry name" value="Acyl_CoA_acyltransferase"/>
</dbReference>
<dbReference type="GO" id="GO:0008914">
    <property type="term" value="F:leucyl-tRNA--protein transferase activity"/>
    <property type="evidence" value="ECO:0007669"/>
    <property type="project" value="InterPro"/>
</dbReference>
<dbReference type="GO" id="GO:0071596">
    <property type="term" value="P:ubiquitin-dependent protein catabolic process via the N-end rule pathway"/>
    <property type="evidence" value="ECO:0007669"/>
    <property type="project" value="InterPro"/>
</dbReference>
<accession>A0A363UK67</accession>
<dbReference type="Pfam" id="PF04377">
    <property type="entry name" value="ATE_C"/>
    <property type="match status" value="1"/>
</dbReference>
<dbReference type="GO" id="GO:0004057">
    <property type="term" value="F:arginyl-tRNA--protein transferase activity"/>
    <property type="evidence" value="ECO:0007669"/>
    <property type="project" value="InterPro"/>
</dbReference>
<dbReference type="GO" id="GO:0005737">
    <property type="term" value="C:cytoplasm"/>
    <property type="evidence" value="ECO:0007669"/>
    <property type="project" value="TreeGrafter"/>
</dbReference>
<evidence type="ECO:0000256" key="2">
    <source>
        <dbReference type="ARBA" id="ARBA00022679"/>
    </source>
</evidence>
<evidence type="ECO:0000256" key="1">
    <source>
        <dbReference type="ARBA" id="ARBA00022490"/>
    </source>
</evidence>
<dbReference type="InterPro" id="IPR007471">
    <property type="entry name" value="N-end_Aminoacyl_Trfase_N"/>
</dbReference>